<gene>
    <name evidence="1" type="ORF">SAMN05421748_101329</name>
</gene>
<dbReference type="EMBL" id="OBDY01000001">
    <property type="protein sequence ID" value="SNY04834.1"/>
    <property type="molecule type" value="Genomic_DNA"/>
</dbReference>
<dbReference type="RefSeq" id="WP_097317649.1">
    <property type="nucleotide sequence ID" value="NZ_OBDY01000001.1"/>
</dbReference>
<organism evidence="1 2">
    <name type="scientific">Paractinoplanes atraurantiacus</name>
    <dbReference type="NCBI Taxonomy" id="1036182"/>
    <lineage>
        <taxon>Bacteria</taxon>
        <taxon>Bacillati</taxon>
        <taxon>Actinomycetota</taxon>
        <taxon>Actinomycetes</taxon>
        <taxon>Micromonosporales</taxon>
        <taxon>Micromonosporaceae</taxon>
        <taxon>Paractinoplanes</taxon>
    </lineage>
</organism>
<protein>
    <recommendedName>
        <fullName evidence="3">Mycothiol maleylpyruvate isomerase N-terminal domain-containing protein</fullName>
    </recommendedName>
</protein>
<name>A0A285F2C1_9ACTN</name>
<accession>A0A285F2C1</accession>
<dbReference type="OrthoDB" id="4453346at2"/>
<sequence>MNPDDVTRAVSLSIDTLSAALKGDWNVPAGPLTWTCWETAEHMADDLFTYAAQLAPPTPSTSTYLRFGWQHRRPAGPGLTVFVDPAEGTPALLEVLESCGAMLAAVVTAAPPEKLSFHNYGASNASGFAAMGVVEVLVHTNDIALGLDLPWTPPAELCAGALGRLFPWAPTDTDPWQTLLWATGRSELPGHEPQTSWRWNGAPA</sequence>
<proteinExistence type="predicted"/>
<evidence type="ECO:0008006" key="3">
    <source>
        <dbReference type="Google" id="ProtNLM"/>
    </source>
</evidence>
<dbReference type="AlphaFoldDB" id="A0A285F2C1"/>
<reference evidence="2" key="1">
    <citation type="submission" date="2017-09" db="EMBL/GenBank/DDBJ databases">
        <authorList>
            <person name="Varghese N."/>
            <person name="Submissions S."/>
        </authorList>
    </citation>
    <scope>NUCLEOTIDE SEQUENCE [LARGE SCALE GENOMIC DNA]</scope>
    <source>
        <strain evidence="2">CGMCC 4.6857</strain>
    </source>
</reference>
<keyword evidence="2" id="KW-1185">Reference proteome</keyword>
<dbReference type="InterPro" id="IPR034660">
    <property type="entry name" value="DinB/YfiT-like"/>
</dbReference>
<dbReference type="Proteomes" id="UP000219612">
    <property type="component" value="Unassembled WGS sequence"/>
</dbReference>
<evidence type="ECO:0000313" key="2">
    <source>
        <dbReference type="Proteomes" id="UP000219612"/>
    </source>
</evidence>
<dbReference type="SUPFAM" id="SSF109854">
    <property type="entry name" value="DinB/YfiT-like putative metalloenzymes"/>
    <property type="match status" value="1"/>
</dbReference>
<evidence type="ECO:0000313" key="1">
    <source>
        <dbReference type="EMBL" id="SNY04834.1"/>
    </source>
</evidence>